<evidence type="ECO:0000256" key="5">
    <source>
        <dbReference type="ARBA" id="ARBA00023125"/>
    </source>
</evidence>
<evidence type="ECO:0000313" key="13">
    <source>
        <dbReference type="Proteomes" id="UP000636010"/>
    </source>
</evidence>
<keyword evidence="8" id="KW-0472">Membrane</keyword>
<dbReference type="InterPro" id="IPR003661">
    <property type="entry name" value="HisK_dim/P_dom"/>
</dbReference>
<dbReference type="SMART" id="SM00388">
    <property type="entry name" value="HisKA"/>
    <property type="match status" value="1"/>
</dbReference>
<protein>
    <recommendedName>
        <fullName evidence="2">histidine kinase</fullName>
        <ecNumber evidence="2">2.7.13.3</ecNumber>
    </recommendedName>
</protein>
<feature type="modified residue" description="4-aspartylphosphate" evidence="7">
    <location>
        <position position="648"/>
    </location>
</feature>
<dbReference type="CDD" id="cd17574">
    <property type="entry name" value="REC_OmpR"/>
    <property type="match status" value="1"/>
</dbReference>
<evidence type="ECO:0000259" key="9">
    <source>
        <dbReference type="PROSITE" id="PS01124"/>
    </source>
</evidence>
<evidence type="ECO:0000313" key="12">
    <source>
        <dbReference type="EMBL" id="GGC38124.1"/>
    </source>
</evidence>
<dbReference type="PRINTS" id="PR00344">
    <property type="entry name" value="BCTRLSENSOR"/>
</dbReference>
<dbReference type="InterPro" id="IPR011006">
    <property type="entry name" value="CheY-like_superfamily"/>
</dbReference>
<dbReference type="InterPro" id="IPR001789">
    <property type="entry name" value="Sig_transdc_resp-reg_receiver"/>
</dbReference>
<accession>A0ABQ1MF20</accession>
<dbReference type="SUPFAM" id="SSF48452">
    <property type="entry name" value="TPR-like"/>
    <property type="match status" value="1"/>
</dbReference>
<dbReference type="Pfam" id="PF00072">
    <property type="entry name" value="Response_reg"/>
    <property type="match status" value="1"/>
</dbReference>
<dbReference type="InterPro" id="IPR019734">
    <property type="entry name" value="TPR_rpt"/>
</dbReference>
<name>A0ABQ1MF20_9BACT</name>
<dbReference type="PROSITE" id="PS50109">
    <property type="entry name" value="HIS_KIN"/>
    <property type="match status" value="1"/>
</dbReference>
<sequence>MDTLYRKAKEFYEEGNYTSALPIYLKIDSLAGKNNILNKTVIKSILDRSEISRTTFTHAGVEAAKELQLEALALAEVLGSAALINDVYMRLADMYGLIGEYDTTKIYLDKAFEYYKTTDDTKKLCRLYLIYMNYYFAIDKLDSAGFYLQEGVEYISKKEAPQELATLLIYHGNYFEKYKSDFPNALIRFKKAKRIYEGIEDTLTHEFSRLHEGLAYTYKGLGDHEKAFQHYAKFYTIRDGMRKKANNELTRTLETKYQTDKKAKEIQLLKAQTALAEKERKTQLFVLIAAIFLILIIAVFYFILSRNRKRTNKKLRELDQLKSNFFANISHEFRTPLTLIKGSAQIELNNPGLDDHLKKHLSIIDQNSERVLELVDQLLDLSKLEAHKMDLKVKPIMLKQWISLQVEPYIYLANQKKQEFKINFETSSESEEVVLIDPEVLSKAVTNLFSNAVKYGNEHGKIDLKVACQEGTLLISVKNTGEIITPEHQEKIFNRFYQVNAEKNGVGIGLALVKELVELHKGNIYFEATEKFNHFKIEIPVKRDSYSALELEASAGKGTIEVSLPQVNGSSKTADVTRELWNSNGQIRTSGDNPEEELPIMLVVDDNADIRFLISEQFQRNFIILEAENGSEGIEKAFDVIPDIIISDVMMPVMNGISLCNTLKKDEKTSHIPIILLTAKAGEENELCGLETGADDYILKPFNHKLLQTRVEKLIEIRKKLRERYSQELVLKPMDIAIAPADEVFLDKVQSLMDNKLSAPDFTAEMFSKEIGMSRMQLHRKLKALTGLSTSEFIRSQRMKLAECLLKTKGITVAEVAYAVGFNDPSYFSKCFKETYGRTPHSYATFNTVSSIN</sequence>
<dbReference type="PROSITE" id="PS00041">
    <property type="entry name" value="HTH_ARAC_FAMILY_1"/>
    <property type="match status" value="1"/>
</dbReference>
<dbReference type="EMBL" id="BMEC01000007">
    <property type="protein sequence ID" value="GGC38124.1"/>
    <property type="molecule type" value="Genomic_DNA"/>
</dbReference>
<keyword evidence="8" id="KW-1133">Transmembrane helix</keyword>
<dbReference type="SMART" id="SM00448">
    <property type="entry name" value="REC"/>
    <property type="match status" value="1"/>
</dbReference>
<evidence type="ECO:0000256" key="6">
    <source>
        <dbReference type="ARBA" id="ARBA00023163"/>
    </source>
</evidence>
<dbReference type="CDD" id="cd00082">
    <property type="entry name" value="HisKA"/>
    <property type="match status" value="1"/>
</dbReference>
<dbReference type="SUPFAM" id="SSF55874">
    <property type="entry name" value="ATPase domain of HSP90 chaperone/DNA topoisomerase II/histidine kinase"/>
    <property type="match status" value="1"/>
</dbReference>
<dbReference type="InterPro" id="IPR036097">
    <property type="entry name" value="HisK_dim/P_sf"/>
</dbReference>
<dbReference type="InterPro" id="IPR003594">
    <property type="entry name" value="HATPase_dom"/>
</dbReference>
<dbReference type="PANTHER" id="PTHR43547:SF2">
    <property type="entry name" value="HYBRID SIGNAL TRANSDUCTION HISTIDINE KINASE C"/>
    <property type="match status" value="1"/>
</dbReference>
<dbReference type="RefSeq" id="WP_188463754.1">
    <property type="nucleotide sequence ID" value="NZ_BAABHU010000007.1"/>
</dbReference>
<dbReference type="InterPro" id="IPR018062">
    <property type="entry name" value="HTH_AraC-typ_CS"/>
</dbReference>
<comment type="caution">
    <text evidence="12">The sequence shown here is derived from an EMBL/GenBank/DDBJ whole genome shotgun (WGS) entry which is preliminary data.</text>
</comment>
<feature type="domain" description="Response regulatory" evidence="11">
    <location>
        <begin position="600"/>
        <end position="715"/>
    </location>
</feature>
<keyword evidence="13" id="KW-1185">Reference proteome</keyword>
<dbReference type="InterPro" id="IPR011990">
    <property type="entry name" value="TPR-like_helical_dom_sf"/>
</dbReference>
<dbReference type="PROSITE" id="PS50110">
    <property type="entry name" value="RESPONSE_REGULATORY"/>
    <property type="match status" value="1"/>
</dbReference>
<dbReference type="Pfam" id="PF02518">
    <property type="entry name" value="HATPase_c"/>
    <property type="match status" value="1"/>
</dbReference>
<dbReference type="Pfam" id="PF12833">
    <property type="entry name" value="HTH_18"/>
    <property type="match status" value="1"/>
</dbReference>
<dbReference type="Gene3D" id="1.10.10.60">
    <property type="entry name" value="Homeodomain-like"/>
    <property type="match status" value="1"/>
</dbReference>
<dbReference type="SMART" id="SM00028">
    <property type="entry name" value="TPR"/>
    <property type="match status" value="3"/>
</dbReference>
<dbReference type="PROSITE" id="PS01124">
    <property type="entry name" value="HTH_ARAC_FAMILY_2"/>
    <property type="match status" value="1"/>
</dbReference>
<dbReference type="SMART" id="SM00342">
    <property type="entry name" value="HTH_ARAC"/>
    <property type="match status" value="1"/>
</dbReference>
<keyword evidence="4" id="KW-0805">Transcription regulation</keyword>
<dbReference type="Gene3D" id="1.10.287.130">
    <property type="match status" value="1"/>
</dbReference>
<dbReference type="EC" id="2.7.13.3" evidence="2"/>
<evidence type="ECO:0000259" key="10">
    <source>
        <dbReference type="PROSITE" id="PS50109"/>
    </source>
</evidence>
<feature type="domain" description="HTH araC/xylS-type" evidence="9">
    <location>
        <begin position="747"/>
        <end position="846"/>
    </location>
</feature>
<dbReference type="InterPro" id="IPR005467">
    <property type="entry name" value="His_kinase_dom"/>
</dbReference>
<dbReference type="SUPFAM" id="SSF47384">
    <property type="entry name" value="Homodimeric domain of signal transducing histidine kinase"/>
    <property type="match status" value="1"/>
</dbReference>
<organism evidence="12 13">
    <name type="scientific">Marivirga lumbricoides</name>
    <dbReference type="NCBI Taxonomy" id="1046115"/>
    <lineage>
        <taxon>Bacteria</taxon>
        <taxon>Pseudomonadati</taxon>
        <taxon>Bacteroidota</taxon>
        <taxon>Cytophagia</taxon>
        <taxon>Cytophagales</taxon>
        <taxon>Marivirgaceae</taxon>
        <taxon>Marivirga</taxon>
    </lineage>
</organism>
<evidence type="ECO:0000256" key="3">
    <source>
        <dbReference type="ARBA" id="ARBA00022553"/>
    </source>
</evidence>
<dbReference type="Pfam" id="PF00512">
    <property type="entry name" value="HisKA"/>
    <property type="match status" value="1"/>
</dbReference>
<dbReference type="SMART" id="SM00387">
    <property type="entry name" value="HATPase_c"/>
    <property type="match status" value="1"/>
</dbReference>
<gene>
    <name evidence="12" type="ORF">GCM10011506_24400</name>
</gene>
<dbReference type="PANTHER" id="PTHR43547">
    <property type="entry name" value="TWO-COMPONENT HISTIDINE KINASE"/>
    <property type="match status" value="1"/>
</dbReference>
<feature type="transmembrane region" description="Helical" evidence="8">
    <location>
        <begin position="284"/>
        <end position="304"/>
    </location>
</feature>
<feature type="domain" description="Histidine kinase" evidence="10">
    <location>
        <begin position="328"/>
        <end position="543"/>
    </location>
</feature>
<evidence type="ECO:0000256" key="2">
    <source>
        <dbReference type="ARBA" id="ARBA00012438"/>
    </source>
</evidence>
<evidence type="ECO:0000256" key="7">
    <source>
        <dbReference type="PROSITE-ProRule" id="PRU00169"/>
    </source>
</evidence>
<dbReference type="SUPFAM" id="SSF52172">
    <property type="entry name" value="CheY-like"/>
    <property type="match status" value="1"/>
</dbReference>
<evidence type="ECO:0000256" key="1">
    <source>
        <dbReference type="ARBA" id="ARBA00000085"/>
    </source>
</evidence>
<proteinExistence type="predicted"/>
<dbReference type="InterPro" id="IPR004358">
    <property type="entry name" value="Sig_transdc_His_kin-like_C"/>
</dbReference>
<evidence type="ECO:0000256" key="4">
    <source>
        <dbReference type="ARBA" id="ARBA00023015"/>
    </source>
</evidence>
<keyword evidence="8" id="KW-0812">Transmembrane</keyword>
<keyword evidence="5" id="KW-0238">DNA-binding</keyword>
<reference evidence="13" key="1">
    <citation type="journal article" date="2019" name="Int. J. Syst. Evol. Microbiol.">
        <title>The Global Catalogue of Microorganisms (GCM) 10K type strain sequencing project: providing services to taxonomists for standard genome sequencing and annotation.</title>
        <authorList>
            <consortium name="The Broad Institute Genomics Platform"/>
            <consortium name="The Broad Institute Genome Sequencing Center for Infectious Disease"/>
            <person name="Wu L."/>
            <person name="Ma J."/>
        </authorList>
    </citation>
    <scope>NUCLEOTIDE SEQUENCE [LARGE SCALE GENOMIC DNA]</scope>
    <source>
        <strain evidence="13">CGMCC 1.10832</strain>
    </source>
</reference>
<dbReference type="Gene3D" id="1.25.40.10">
    <property type="entry name" value="Tetratricopeptide repeat domain"/>
    <property type="match status" value="1"/>
</dbReference>
<dbReference type="Proteomes" id="UP000636010">
    <property type="component" value="Unassembled WGS sequence"/>
</dbReference>
<dbReference type="InterPro" id="IPR036890">
    <property type="entry name" value="HATPase_C_sf"/>
</dbReference>
<dbReference type="InterPro" id="IPR009057">
    <property type="entry name" value="Homeodomain-like_sf"/>
</dbReference>
<comment type="catalytic activity">
    <reaction evidence="1">
        <text>ATP + protein L-histidine = ADP + protein N-phospho-L-histidine.</text>
        <dbReference type="EC" id="2.7.13.3"/>
    </reaction>
</comment>
<dbReference type="SUPFAM" id="SSF46689">
    <property type="entry name" value="Homeodomain-like"/>
    <property type="match status" value="1"/>
</dbReference>
<evidence type="ECO:0000256" key="8">
    <source>
        <dbReference type="SAM" id="Phobius"/>
    </source>
</evidence>
<dbReference type="InterPro" id="IPR018060">
    <property type="entry name" value="HTH_AraC"/>
</dbReference>
<keyword evidence="3 7" id="KW-0597">Phosphoprotein</keyword>
<dbReference type="Gene3D" id="3.40.50.2300">
    <property type="match status" value="1"/>
</dbReference>
<dbReference type="Gene3D" id="3.30.565.10">
    <property type="entry name" value="Histidine kinase-like ATPase, C-terminal domain"/>
    <property type="match status" value="1"/>
</dbReference>
<keyword evidence="6" id="KW-0804">Transcription</keyword>
<evidence type="ECO:0000259" key="11">
    <source>
        <dbReference type="PROSITE" id="PS50110"/>
    </source>
</evidence>